<feature type="domain" description="Plasmid pRiA4b Orf3-like" evidence="1">
    <location>
        <begin position="55"/>
        <end position="198"/>
    </location>
</feature>
<accession>A0A5C8G8L5</accession>
<dbReference type="Pfam" id="PF07929">
    <property type="entry name" value="PRiA4_ORF3"/>
    <property type="match status" value="1"/>
</dbReference>
<dbReference type="InterPro" id="IPR024047">
    <property type="entry name" value="MM3350-like_sf"/>
</dbReference>
<dbReference type="Proteomes" id="UP000321612">
    <property type="component" value="Unassembled WGS sequence"/>
</dbReference>
<reference evidence="3" key="1">
    <citation type="submission" date="2019-05" db="EMBL/GenBank/DDBJ databases">
        <title>Prevotella brunnea sp. nov., isolated from a wound of a patient.</title>
        <authorList>
            <person name="Buhl M."/>
        </authorList>
    </citation>
    <scope>NUCLEOTIDE SEQUENCE [LARGE SCALE GENOMIC DNA]</scope>
    <source>
        <strain evidence="3">A2672</strain>
    </source>
</reference>
<dbReference type="RefSeq" id="WP_130828696.1">
    <property type="nucleotide sequence ID" value="NZ_SDIK01000099.1"/>
</dbReference>
<keyword evidence="3" id="KW-1185">Reference proteome</keyword>
<organism evidence="2 3">
    <name type="scientific">Prevotella brunnea</name>
    <dbReference type="NCBI Taxonomy" id="2508867"/>
    <lineage>
        <taxon>Bacteria</taxon>
        <taxon>Pseudomonadati</taxon>
        <taxon>Bacteroidota</taxon>
        <taxon>Bacteroidia</taxon>
        <taxon>Bacteroidales</taxon>
        <taxon>Prevotellaceae</taxon>
        <taxon>Prevotella</taxon>
    </lineage>
</organism>
<protein>
    <submittedName>
        <fullName evidence="2">Plasmid pRiA4b ORF-3 family protein</fullName>
    </submittedName>
</protein>
<comment type="caution">
    <text evidence="2">The sequence shown here is derived from an EMBL/GenBank/DDBJ whole genome shotgun (WGS) entry which is preliminary data.</text>
</comment>
<dbReference type="PANTHER" id="PTHR41878:SF1">
    <property type="entry name" value="TNPR PROTEIN"/>
    <property type="match status" value="1"/>
</dbReference>
<sequence>MRKKKHTEPFLSNRQLSEKEFSELIETVNLLIDQSSKYFKRNKPKLAGKKGLKLTYQFKIKLRGISKPPVWRRVLVPSHFTFSGLHAVIQVAFGWYNEHLYCFGDTAYSNVLNIAEAVEYDEPDYNARTFTIGEYFGDGTINRKLCYVYDFGDDWIHDIEIEKILNETSEYAKCTASKGISPEEDCGGIWSYNEMKEAGELVDDCFNIEDINYTLETVPPIGFDPIE</sequence>
<evidence type="ECO:0000313" key="2">
    <source>
        <dbReference type="EMBL" id="TXJ58261.1"/>
    </source>
</evidence>
<dbReference type="EMBL" id="SDIK01000099">
    <property type="protein sequence ID" value="TXJ58261.1"/>
    <property type="molecule type" value="Genomic_DNA"/>
</dbReference>
<dbReference type="Gene3D" id="3.10.290.30">
    <property type="entry name" value="MM3350-like"/>
    <property type="match status" value="1"/>
</dbReference>
<gene>
    <name evidence="2" type="ORF">ETF27_10665</name>
</gene>
<dbReference type="SUPFAM" id="SSF159941">
    <property type="entry name" value="MM3350-like"/>
    <property type="match status" value="1"/>
</dbReference>
<dbReference type="OrthoDB" id="9801392at2"/>
<name>A0A5C8G8L5_9BACT</name>
<evidence type="ECO:0000313" key="3">
    <source>
        <dbReference type="Proteomes" id="UP000321612"/>
    </source>
</evidence>
<dbReference type="InterPro" id="IPR012912">
    <property type="entry name" value="Plasmid_pRiA4b_Orf3-like"/>
</dbReference>
<evidence type="ECO:0000259" key="1">
    <source>
        <dbReference type="Pfam" id="PF07929"/>
    </source>
</evidence>
<dbReference type="AlphaFoldDB" id="A0A5C8G8L5"/>
<dbReference type="PANTHER" id="PTHR41878">
    <property type="entry name" value="LEXA REPRESSOR-RELATED"/>
    <property type="match status" value="1"/>
</dbReference>
<proteinExistence type="predicted"/>